<dbReference type="PANTHER" id="PTHR48082">
    <property type="entry name" value="ATP SYNTHASE SUBUNIT ALPHA, MITOCHONDRIAL"/>
    <property type="match status" value="1"/>
</dbReference>
<dbReference type="Pfam" id="PF00006">
    <property type="entry name" value="ATP-synt_ab"/>
    <property type="match status" value="1"/>
</dbReference>
<dbReference type="GO" id="GO:0005524">
    <property type="term" value="F:ATP binding"/>
    <property type="evidence" value="ECO:0007669"/>
    <property type="project" value="InterPro"/>
</dbReference>
<dbReference type="InterPro" id="IPR027417">
    <property type="entry name" value="P-loop_NTPase"/>
</dbReference>
<feature type="signal peptide" evidence="2">
    <location>
        <begin position="1"/>
        <end position="27"/>
    </location>
</feature>
<dbReference type="InterPro" id="IPR000194">
    <property type="entry name" value="ATPase_F1/V1/A1_a/bsu_nucl-bd"/>
</dbReference>
<comment type="similarity">
    <text evidence="1">Belongs to the ATPase alpha/beta chains family.</text>
</comment>
<evidence type="ECO:0000256" key="1">
    <source>
        <dbReference type="ARBA" id="ARBA00008936"/>
    </source>
</evidence>
<sequence>MPKPISQDPRIVTAAMLLMTLTSTSRAASAHFAAPCPAFAPASPVRVRTARTHISASAALSKRSAVFAAGSAGGLNAAKVRAWGAGGPLWRGWVRPGLLSKALRLPFGRHSGERVQLRMLTTPADKELESVPEVIEADVLAMEGSKLVTLKLREEGQGTTLQGVEAVFESGAVGTVVWQRTPLLFVLLDDATESKEALGGSAVVNPTANVTVAVGPDLVGRCLDARGKPCDGGASVNQEKKLPVFGAPVLQGDMATISKPLHTGITAVDALTPIGRGQNMLLVGPLTCGRRELAHDTVVHQAKEGVTCVYVCTQPDHKEILSILEKRGAMEHSIFISAGLDPTPAECVTAAATGCAVAEELARKGQDALVVVDDLQRHRDFWDVTERTLIDTFGVGSVAANASSLNAASSEMRIFYASLFQRVGYLNKKAGGGSISMLVLVDRHEAPPTEGEGAHQPYTMEDFDNPLYGQKVRARLQIMADKGIELTPAVLKKLDIPPPEIRCTDERFQIMNIEDLMSLSDGQIVLDEELLRTGKRPPIDGRASLTRIGIGHDSLAVSSSPAMRAVASRLRFELAQALDLVKDDMSVATVRQRNRYLGWQAAMHQDLGQTRRLSESVALLLAASKGMLDKVGAECEADMKQSTAVIAGLLFHIRSTCAQDMKAIDDTLDLSFESKRALEKELSSYFDK</sequence>
<evidence type="ECO:0000313" key="5">
    <source>
        <dbReference type="EMBL" id="CAD8985439.1"/>
    </source>
</evidence>
<gene>
    <name evidence="5" type="ORF">HAND00432_LOCUS36452</name>
    <name evidence="6" type="ORF">HAND00432_LOCUS36453</name>
    <name evidence="4" type="ORF">HAND1043_LOCUS8798</name>
</gene>
<dbReference type="SUPFAM" id="SSF52540">
    <property type="entry name" value="P-loop containing nucleoside triphosphate hydrolases"/>
    <property type="match status" value="1"/>
</dbReference>
<dbReference type="Gene3D" id="3.40.50.300">
    <property type="entry name" value="P-loop containing nucleotide triphosphate hydrolases"/>
    <property type="match status" value="1"/>
</dbReference>
<proteinExistence type="inferred from homology"/>
<dbReference type="GO" id="GO:0045259">
    <property type="term" value="C:proton-transporting ATP synthase complex"/>
    <property type="evidence" value="ECO:0007669"/>
    <property type="project" value="InterPro"/>
</dbReference>
<protein>
    <recommendedName>
        <fullName evidence="3">ATPase F1/V1/A1 complex alpha/beta subunit nucleotide-binding domain-containing protein</fullName>
    </recommendedName>
</protein>
<feature type="chain" id="PRO_5035585660" description="ATPase F1/V1/A1 complex alpha/beta subunit nucleotide-binding domain-containing protein" evidence="2">
    <location>
        <begin position="28"/>
        <end position="688"/>
    </location>
</feature>
<dbReference type="EMBL" id="HBFX01060536">
    <property type="protein sequence ID" value="CAD8985440.1"/>
    <property type="molecule type" value="Transcribed_RNA"/>
</dbReference>
<dbReference type="GO" id="GO:0046933">
    <property type="term" value="F:proton-transporting ATP synthase activity, rotational mechanism"/>
    <property type="evidence" value="ECO:0007669"/>
    <property type="project" value="InterPro"/>
</dbReference>
<dbReference type="EMBL" id="HBFK01014448">
    <property type="protein sequence ID" value="CAD8742304.1"/>
    <property type="molecule type" value="Transcribed_RNA"/>
</dbReference>
<evidence type="ECO:0000256" key="2">
    <source>
        <dbReference type="SAM" id="SignalP"/>
    </source>
</evidence>
<dbReference type="InterPro" id="IPR038376">
    <property type="entry name" value="ATP_synth_asu_C_sf"/>
</dbReference>
<accession>A0A6U4M8K8</accession>
<dbReference type="Gene3D" id="1.20.150.20">
    <property type="entry name" value="ATP synthase alpha/beta chain, C-terminal domain"/>
    <property type="match status" value="1"/>
</dbReference>
<dbReference type="InterPro" id="IPR005294">
    <property type="entry name" value="ATP_synth_F1_asu"/>
</dbReference>
<name>A0A6U4M8K8_HEMAN</name>
<reference evidence="5" key="1">
    <citation type="submission" date="2021-01" db="EMBL/GenBank/DDBJ databases">
        <authorList>
            <person name="Corre E."/>
            <person name="Pelletier E."/>
            <person name="Niang G."/>
            <person name="Scheremetjew M."/>
            <person name="Finn R."/>
            <person name="Kale V."/>
            <person name="Holt S."/>
            <person name="Cochrane G."/>
            <person name="Meng A."/>
            <person name="Brown T."/>
            <person name="Cohen L."/>
        </authorList>
    </citation>
    <scope>NUCLEOTIDE SEQUENCE</scope>
    <source>
        <strain evidence="4">CCMP441</strain>
        <strain evidence="5">CCMP644</strain>
    </source>
</reference>
<dbReference type="SUPFAM" id="SSF47917">
    <property type="entry name" value="C-terminal domain of alpha and beta subunits of F1 ATP synthase"/>
    <property type="match status" value="1"/>
</dbReference>
<dbReference type="PANTHER" id="PTHR48082:SF2">
    <property type="entry name" value="ATP SYNTHASE SUBUNIT ALPHA, MITOCHONDRIAL"/>
    <property type="match status" value="1"/>
</dbReference>
<dbReference type="EMBL" id="HBFX01060535">
    <property type="protein sequence ID" value="CAD8985439.1"/>
    <property type="molecule type" value="Transcribed_RNA"/>
</dbReference>
<evidence type="ECO:0000259" key="3">
    <source>
        <dbReference type="Pfam" id="PF00006"/>
    </source>
</evidence>
<keyword evidence="2" id="KW-0732">Signal</keyword>
<dbReference type="AlphaFoldDB" id="A0A6U4M8K8"/>
<evidence type="ECO:0000313" key="4">
    <source>
        <dbReference type="EMBL" id="CAD8742304.1"/>
    </source>
</evidence>
<evidence type="ECO:0000313" key="6">
    <source>
        <dbReference type="EMBL" id="CAD8985440.1"/>
    </source>
</evidence>
<dbReference type="GO" id="GO:0043531">
    <property type="term" value="F:ADP binding"/>
    <property type="evidence" value="ECO:0007669"/>
    <property type="project" value="TreeGrafter"/>
</dbReference>
<feature type="domain" description="ATPase F1/V1/A1 complex alpha/beta subunit nucleotide-binding" evidence="3">
    <location>
        <begin position="264"/>
        <end position="380"/>
    </location>
</feature>
<organism evidence="5">
    <name type="scientific">Hemiselmis andersenii</name>
    <name type="common">Cryptophyte alga</name>
    <dbReference type="NCBI Taxonomy" id="464988"/>
    <lineage>
        <taxon>Eukaryota</taxon>
        <taxon>Cryptophyceae</taxon>
        <taxon>Cryptomonadales</taxon>
        <taxon>Hemiselmidaceae</taxon>
        <taxon>Hemiselmis</taxon>
    </lineage>
</organism>